<evidence type="ECO:0000313" key="3">
    <source>
        <dbReference type="EMBL" id="EJK57739.1"/>
    </source>
</evidence>
<sequence>MMMNAALENLATVRRQLETVGAAAAKDLKSIENKEAELTQEHRERIDEYRLAKENLRRAREAHDELEESGHVLDEELNTVTEELLPCGHPRRHPAPQGGESTTVRQDRRAGSRTHMCEDARHRKVKPRGGVQRRRRKHLQR</sequence>
<reference evidence="3 4" key="1">
    <citation type="journal article" date="2012" name="Genome Biol.">
        <title>Genome and low-iron response of an oceanic diatom adapted to chronic iron limitation.</title>
        <authorList>
            <person name="Lommer M."/>
            <person name="Specht M."/>
            <person name="Roy A.S."/>
            <person name="Kraemer L."/>
            <person name="Andreson R."/>
            <person name="Gutowska M.A."/>
            <person name="Wolf J."/>
            <person name="Bergner S.V."/>
            <person name="Schilhabel M.B."/>
            <person name="Klostermeier U.C."/>
            <person name="Beiko R.G."/>
            <person name="Rosenstiel P."/>
            <person name="Hippler M."/>
            <person name="Laroche J."/>
        </authorList>
    </citation>
    <scope>NUCLEOTIDE SEQUENCE [LARGE SCALE GENOMIC DNA]</scope>
    <source>
        <strain evidence="3 4">CCMP1005</strain>
    </source>
</reference>
<accession>K0RZ73</accession>
<comment type="caution">
    <text evidence="3">The sequence shown here is derived from an EMBL/GenBank/DDBJ whole genome shotgun (WGS) entry which is preliminary data.</text>
</comment>
<organism evidence="3 4">
    <name type="scientific">Thalassiosira oceanica</name>
    <name type="common">Marine diatom</name>
    <dbReference type="NCBI Taxonomy" id="159749"/>
    <lineage>
        <taxon>Eukaryota</taxon>
        <taxon>Sar</taxon>
        <taxon>Stramenopiles</taxon>
        <taxon>Ochrophyta</taxon>
        <taxon>Bacillariophyta</taxon>
        <taxon>Coscinodiscophyceae</taxon>
        <taxon>Thalassiosirophycidae</taxon>
        <taxon>Thalassiosirales</taxon>
        <taxon>Thalassiosiraceae</taxon>
        <taxon>Thalassiosira</taxon>
    </lineage>
</organism>
<name>K0RZ73_THAOC</name>
<dbReference type="EMBL" id="AGNL01027174">
    <property type="protein sequence ID" value="EJK57739.1"/>
    <property type="molecule type" value="Genomic_DNA"/>
</dbReference>
<evidence type="ECO:0000256" key="2">
    <source>
        <dbReference type="SAM" id="MobiDB-lite"/>
    </source>
</evidence>
<feature type="coiled-coil region" evidence="1">
    <location>
        <begin position="28"/>
        <end position="76"/>
    </location>
</feature>
<evidence type="ECO:0000256" key="1">
    <source>
        <dbReference type="SAM" id="Coils"/>
    </source>
</evidence>
<keyword evidence="4" id="KW-1185">Reference proteome</keyword>
<evidence type="ECO:0000313" key="4">
    <source>
        <dbReference type="Proteomes" id="UP000266841"/>
    </source>
</evidence>
<feature type="compositionally biased region" description="Basic and acidic residues" evidence="2">
    <location>
        <begin position="105"/>
        <end position="121"/>
    </location>
</feature>
<proteinExistence type="predicted"/>
<protein>
    <submittedName>
        <fullName evidence="3">Uncharacterized protein</fullName>
    </submittedName>
</protein>
<keyword evidence="1" id="KW-0175">Coiled coil</keyword>
<feature type="region of interest" description="Disordered" evidence="2">
    <location>
        <begin position="86"/>
        <end position="141"/>
    </location>
</feature>
<gene>
    <name evidence="3" type="ORF">THAOC_22187</name>
</gene>
<dbReference type="Proteomes" id="UP000266841">
    <property type="component" value="Unassembled WGS sequence"/>
</dbReference>
<feature type="compositionally biased region" description="Basic residues" evidence="2">
    <location>
        <begin position="122"/>
        <end position="141"/>
    </location>
</feature>
<dbReference type="AlphaFoldDB" id="K0RZ73"/>